<evidence type="ECO:0000313" key="1">
    <source>
        <dbReference type="EMBL" id="SDP78674.1"/>
    </source>
</evidence>
<sequence length="98" mass="11296">MYTNSVIDDSVILRPTRHRNIEVFENAAILYTLGEDNMTYLNKTAFLVYSLCQGNEKLKDLVNLLQSAYPDEHQCIVVEAYKAATELIERGILRVYHD</sequence>
<organism evidence="1 2">
    <name type="scientific">Desulforhopalus singaporensis</name>
    <dbReference type="NCBI Taxonomy" id="91360"/>
    <lineage>
        <taxon>Bacteria</taxon>
        <taxon>Pseudomonadati</taxon>
        <taxon>Thermodesulfobacteriota</taxon>
        <taxon>Desulfobulbia</taxon>
        <taxon>Desulfobulbales</taxon>
        <taxon>Desulfocapsaceae</taxon>
        <taxon>Desulforhopalus</taxon>
    </lineage>
</organism>
<dbReference type="RefSeq" id="WP_092225976.1">
    <property type="nucleotide sequence ID" value="NZ_FNJI01000052.1"/>
</dbReference>
<dbReference type="EMBL" id="FNJI01000052">
    <property type="protein sequence ID" value="SDP78674.1"/>
    <property type="molecule type" value="Genomic_DNA"/>
</dbReference>
<keyword evidence="2" id="KW-1185">Reference proteome</keyword>
<evidence type="ECO:0000313" key="2">
    <source>
        <dbReference type="Proteomes" id="UP000199073"/>
    </source>
</evidence>
<accession>A0A1H0VK21</accession>
<dbReference type="AlphaFoldDB" id="A0A1H0VK21"/>
<dbReference type="InterPro" id="IPR041881">
    <property type="entry name" value="PqqD_sf"/>
</dbReference>
<gene>
    <name evidence="1" type="ORF">SAMN05660330_04108</name>
</gene>
<reference evidence="1 2" key="1">
    <citation type="submission" date="2016-10" db="EMBL/GenBank/DDBJ databases">
        <authorList>
            <person name="de Groot N.N."/>
        </authorList>
    </citation>
    <scope>NUCLEOTIDE SEQUENCE [LARGE SCALE GENOMIC DNA]</scope>
    <source>
        <strain evidence="1 2">DSM 12130</strain>
    </source>
</reference>
<proteinExistence type="predicted"/>
<dbReference type="Proteomes" id="UP000199073">
    <property type="component" value="Unassembled WGS sequence"/>
</dbReference>
<name>A0A1H0VK21_9BACT</name>
<protein>
    <submittedName>
        <fullName evidence="1">Coenzyme PQQ synthesis protein D (PqqD)</fullName>
    </submittedName>
</protein>
<dbReference type="Gene3D" id="1.10.10.1150">
    <property type="entry name" value="Coenzyme PQQ synthesis protein D (PqqD)"/>
    <property type="match status" value="1"/>
</dbReference>